<sequence>MAALRDILVAFLFALEGFSILSALCPPGWKNWNQSCYAMYLERMSWADASEFCESKQSHLVVPNSQAENDFFWRMVVERFETVAEVEIGVWIGCKRESVNSSFVCAGNTEELIYTNWAMGNPKQKARQCVVLRKDSNGTWKTANCCPKRVRYVVCEEPSTPRLHCMTANANGRFVNDLP</sequence>
<proteinExistence type="predicted"/>
<dbReference type="PANTHER" id="PTHR22803">
    <property type="entry name" value="MANNOSE, PHOSPHOLIPASE, LECTIN RECEPTOR RELATED"/>
    <property type="match status" value="1"/>
</dbReference>
<dbReference type="RefSeq" id="XP_038064698.1">
    <property type="nucleotide sequence ID" value="XM_038208770.1"/>
</dbReference>
<dbReference type="SMART" id="SM00034">
    <property type="entry name" value="CLECT"/>
    <property type="match status" value="1"/>
</dbReference>
<evidence type="ECO:0000313" key="4">
    <source>
        <dbReference type="Proteomes" id="UP000887568"/>
    </source>
</evidence>
<keyword evidence="1" id="KW-0732">Signal</keyword>
<dbReference type="EnsemblMetazoa" id="XM_038208770.1">
    <property type="protein sequence ID" value="XP_038064698.1"/>
    <property type="gene ID" value="LOC119735077"/>
</dbReference>
<dbReference type="Gene3D" id="3.10.100.10">
    <property type="entry name" value="Mannose-Binding Protein A, subunit A"/>
    <property type="match status" value="1"/>
</dbReference>
<name>A0A914AM77_PATMI</name>
<dbReference type="SUPFAM" id="SSF56436">
    <property type="entry name" value="C-type lectin-like"/>
    <property type="match status" value="1"/>
</dbReference>
<dbReference type="OMA" id="CMTANAN"/>
<organism evidence="3 4">
    <name type="scientific">Patiria miniata</name>
    <name type="common">Bat star</name>
    <name type="synonym">Asterina miniata</name>
    <dbReference type="NCBI Taxonomy" id="46514"/>
    <lineage>
        <taxon>Eukaryota</taxon>
        <taxon>Metazoa</taxon>
        <taxon>Echinodermata</taxon>
        <taxon>Eleutherozoa</taxon>
        <taxon>Asterozoa</taxon>
        <taxon>Asteroidea</taxon>
        <taxon>Valvatacea</taxon>
        <taxon>Valvatida</taxon>
        <taxon>Asterinidae</taxon>
        <taxon>Patiria</taxon>
    </lineage>
</organism>
<feature type="signal peptide" evidence="1">
    <location>
        <begin position="1"/>
        <end position="23"/>
    </location>
</feature>
<feature type="chain" id="PRO_5037057607" description="C-type lectin domain-containing protein" evidence="1">
    <location>
        <begin position="24"/>
        <end position="179"/>
    </location>
</feature>
<accession>A0A914AM77</accession>
<keyword evidence="4" id="KW-1185">Reference proteome</keyword>
<dbReference type="InterPro" id="IPR016187">
    <property type="entry name" value="CTDL_fold"/>
</dbReference>
<dbReference type="PROSITE" id="PS50041">
    <property type="entry name" value="C_TYPE_LECTIN_2"/>
    <property type="match status" value="1"/>
</dbReference>
<evidence type="ECO:0000259" key="2">
    <source>
        <dbReference type="PROSITE" id="PS50041"/>
    </source>
</evidence>
<protein>
    <recommendedName>
        <fullName evidence="2">C-type lectin domain-containing protein</fullName>
    </recommendedName>
</protein>
<evidence type="ECO:0000256" key="1">
    <source>
        <dbReference type="SAM" id="SignalP"/>
    </source>
</evidence>
<dbReference type="InterPro" id="IPR050111">
    <property type="entry name" value="C-type_lectin/snaclec_domain"/>
</dbReference>
<evidence type="ECO:0000313" key="3">
    <source>
        <dbReference type="EnsemblMetazoa" id="XP_038064698.1"/>
    </source>
</evidence>
<dbReference type="OrthoDB" id="6337382at2759"/>
<dbReference type="InterPro" id="IPR001304">
    <property type="entry name" value="C-type_lectin-like"/>
</dbReference>
<feature type="domain" description="C-type lectin" evidence="2">
    <location>
        <begin position="32"/>
        <end position="145"/>
    </location>
</feature>
<dbReference type="CDD" id="cd00037">
    <property type="entry name" value="CLECT"/>
    <property type="match status" value="1"/>
</dbReference>
<dbReference type="AlphaFoldDB" id="A0A914AM77"/>
<dbReference type="InterPro" id="IPR016186">
    <property type="entry name" value="C-type_lectin-like/link_sf"/>
</dbReference>
<reference evidence="3" key="1">
    <citation type="submission" date="2022-11" db="UniProtKB">
        <authorList>
            <consortium name="EnsemblMetazoa"/>
        </authorList>
    </citation>
    <scope>IDENTIFICATION</scope>
</reference>
<dbReference type="Pfam" id="PF00059">
    <property type="entry name" value="Lectin_C"/>
    <property type="match status" value="1"/>
</dbReference>
<dbReference type="GeneID" id="119735077"/>
<dbReference type="Proteomes" id="UP000887568">
    <property type="component" value="Unplaced"/>
</dbReference>